<dbReference type="GeneID" id="68112284"/>
<dbReference type="OrthoDB" id="2746at2759"/>
<dbReference type="AlphaFoldDB" id="A0A6A5BS51"/>
<feature type="compositionally biased region" description="Basic and acidic residues" evidence="3">
    <location>
        <begin position="9"/>
        <end position="22"/>
    </location>
</feature>
<dbReference type="RefSeq" id="XP_044560452.1">
    <property type="nucleotide sequence ID" value="XM_044708550.1"/>
</dbReference>
<comment type="similarity">
    <text evidence="1">Belongs to the MIP18 family.</text>
</comment>
<dbReference type="GO" id="GO:0007059">
    <property type="term" value="P:chromosome segregation"/>
    <property type="evidence" value="ECO:0007669"/>
    <property type="project" value="UniProtKB-KW"/>
</dbReference>
<organism evidence="4 5">
    <name type="scientific">Naegleria fowleri</name>
    <name type="common">Brain eating amoeba</name>
    <dbReference type="NCBI Taxonomy" id="5763"/>
    <lineage>
        <taxon>Eukaryota</taxon>
        <taxon>Discoba</taxon>
        <taxon>Heterolobosea</taxon>
        <taxon>Tetramitia</taxon>
        <taxon>Eutetramitia</taxon>
        <taxon>Vahlkampfiidae</taxon>
        <taxon>Naegleria</taxon>
    </lineage>
</organism>
<protein>
    <submittedName>
        <fullName evidence="4">Uncharacterized protein</fullName>
    </submittedName>
</protein>
<keyword evidence="2" id="KW-0159">Chromosome partition</keyword>
<feature type="region of interest" description="Disordered" evidence="3">
    <location>
        <begin position="1"/>
        <end position="57"/>
    </location>
</feature>
<dbReference type="Gene3D" id="3.30.300.130">
    <property type="entry name" value="Fe-S cluster assembly (FSCA)"/>
    <property type="match status" value="1"/>
</dbReference>
<dbReference type="Gene3D" id="6.10.250.1280">
    <property type="match status" value="1"/>
</dbReference>
<dbReference type="VEuPathDB" id="AmoebaDB:FDP41_005066"/>
<name>A0A6A5BS51_NAEFO</name>
<feature type="compositionally biased region" description="Polar residues" evidence="3">
    <location>
        <begin position="23"/>
        <end position="38"/>
    </location>
</feature>
<reference evidence="4 5" key="1">
    <citation type="journal article" date="2019" name="Sci. Rep.">
        <title>Nanopore sequencing improves the draft genome of the human pathogenic amoeba Naegleria fowleri.</title>
        <authorList>
            <person name="Liechti N."/>
            <person name="Schurch N."/>
            <person name="Bruggmann R."/>
            <person name="Wittwer M."/>
        </authorList>
    </citation>
    <scope>NUCLEOTIDE SEQUENCE [LARGE SCALE GENOMIC DNA]</scope>
    <source>
        <strain evidence="4 5">ATCC 30894</strain>
    </source>
</reference>
<dbReference type="VEuPathDB" id="AmoebaDB:NF0055780"/>
<keyword evidence="5" id="KW-1185">Reference proteome</keyword>
<dbReference type="SUPFAM" id="SSF117916">
    <property type="entry name" value="Fe-S cluster assembly (FSCA) domain-like"/>
    <property type="match status" value="1"/>
</dbReference>
<gene>
    <name evidence="4" type="ORF">FDP41_005066</name>
</gene>
<evidence type="ECO:0000256" key="2">
    <source>
        <dbReference type="ARBA" id="ARBA00022829"/>
    </source>
</evidence>
<proteinExistence type="inferred from homology"/>
<feature type="compositionally biased region" description="Low complexity" evidence="3">
    <location>
        <begin position="39"/>
        <end position="57"/>
    </location>
</feature>
<evidence type="ECO:0000256" key="1">
    <source>
        <dbReference type="ARBA" id="ARBA00010381"/>
    </source>
</evidence>
<accession>A0A6A5BS51</accession>
<evidence type="ECO:0000256" key="3">
    <source>
        <dbReference type="SAM" id="MobiDB-lite"/>
    </source>
</evidence>
<dbReference type="EMBL" id="VFQX01000043">
    <property type="protein sequence ID" value="KAF0975739.1"/>
    <property type="molecule type" value="Genomic_DNA"/>
</dbReference>
<dbReference type="PANTHER" id="PTHR12377">
    <property type="entry name" value="CYTOSOLIC IRON-SULFUR ASSEMBLY COMPONENT 2B-RELATED"/>
    <property type="match status" value="1"/>
</dbReference>
<dbReference type="InterPro" id="IPR039796">
    <property type="entry name" value="MIP18"/>
</dbReference>
<dbReference type="Proteomes" id="UP000444721">
    <property type="component" value="Unassembled WGS sequence"/>
</dbReference>
<dbReference type="PANTHER" id="PTHR12377:SF2">
    <property type="entry name" value="CYTOSOLIC IRON-SULFUR ASSEMBLY COMPONENT 2A"/>
    <property type="match status" value="1"/>
</dbReference>
<comment type="caution">
    <text evidence="4">The sequence shown here is derived from an EMBL/GenBank/DDBJ whole genome shotgun (WGS) entry which is preliminary data.</text>
</comment>
<evidence type="ECO:0000313" key="4">
    <source>
        <dbReference type="EMBL" id="KAF0975739.1"/>
    </source>
</evidence>
<dbReference type="GO" id="GO:0051604">
    <property type="term" value="P:protein maturation"/>
    <property type="evidence" value="ECO:0007669"/>
    <property type="project" value="InterPro"/>
</dbReference>
<evidence type="ECO:0000313" key="5">
    <source>
        <dbReference type="Proteomes" id="UP000444721"/>
    </source>
</evidence>
<dbReference type="InterPro" id="IPR034904">
    <property type="entry name" value="FSCA_dom_sf"/>
</dbReference>
<sequence>MFSNSNMISEDHHKRSESHHDNSLSNLQEYMKENNNNETNPSSISSHPSTTPLSTTTTPSIMTQHYFLENAKPSLVSLFSASSTVCACKGVNPVTNSQNVSTFHNESTTCTIQESSIVSSKSSEMPFSSSLTSLSSTILKTTPSVTYRLNDEFDEIDLFESIADIRDPEHPYSLEELNIVNEHSIVFDSNNIVKIYFTPTVKHCSLVSHISLCIRERLKNRYGKHTFTTKYKLEIYVTEGSHNEEEQVNKQMNDKERVTAALENPLIMELVRQCIKEE</sequence>
<dbReference type="VEuPathDB" id="AmoebaDB:NfTy_051370"/>